<dbReference type="Pfam" id="PF07973">
    <property type="entry name" value="tRNA_SAD"/>
    <property type="match status" value="1"/>
</dbReference>
<evidence type="ECO:0000256" key="1">
    <source>
        <dbReference type="ARBA" id="ARBA00022723"/>
    </source>
</evidence>
<organism evidence="4 5">
    <name type="scientific">Clostridium thailandense</name>
    <dbReference type="NCBI Taxonomy" id="2794346"/>
    <lineage>
        <taxon>Bacteria</taxon>
        <taxon>Bacillati</taxon>
        <taxon>Bacillota</taxon>
        <taxon>Clostridia</taxon>
        <taxon>Eubacteriales</taxon>
        <taxon>Clostridiaceae</taxon>
        <taxon>Clostridium</taxon>
    </lineage>
</organism>
<dbReference type="EMBL" id="JAEEGC010000097">
    <property type="protein sequence ID" value="MBV7274756.1"/>
    <property type="molecule type" value="Genomic_DNA"/>
</dbReference>
<dbReference type="GO" id="GO:0046872">
    <property type="term" value="F:metal ion binding"/>
    <property type="evidence" value="ECO:0007669"/>
    <property type="project" value="UniProtKB-KW"/>
</dbReference>
<sequence length="214" mass="24535">MSVKKLFWENPYLTELEAKIISVKGNVITLDKTIAFAFSGGQQSDAGTIGGFQIIEAKKEGKEIYYTIEQNHNLIPNQEVMVIIDWEKRYRLMKLHFAAEIILELVYQNYNHPEKIGANITVDKARVDFLWDGKISEIFPELQSKANSIINSNLDIISAFEDEEKEKRYWCIKGFAKVSCGGTHLKRTGEIGPIYLKRNNLGSGKERIEIYLEK</sequence>
<gene>
    <name evidence="4" type="ORF">I6U48_17820</name>
</gene>
<keyword evidence="1" id="KW-0479">Metal-binding</keyword>
<evidence type="ECO:0000259" key="3">
    <source>
        <dbReference type="SMART" id="SM00863"/>
    </source>
</evidence>
<evidence type="ECO:0000313" key="5">
    <source>
        <dbReference type="Proteomes" id="UP000694308"/>
    </source>
</evidence>
<dbReference type="GO" id="GO:0004812">
    <property type="term" value="F:aminoacyl-tRNA ligase activity"/>
    <property type="evidence" value="ECO:0007669"/>
    <property type="project" value="InterPro"/>
</dbReference>
<feature type="domain" description="Threonyl/alanyl tRNA synthetase SAD" evidence="3">
    <location>
        <begin position="167"/>
        <end position="209"/>
    </location>
</feature>
<keyword evidence="5" id="KW-1185">Reference proteome</keyword>
<dbReference type="RefSeq" id="WP_218321814.1">
    <property type="nucleotide sequence ID" value="NZ_JAEEGC010000097.1"/>
</dbReference>
<dbReference type="GO" id="GO:0005524">
    <property type="term" value="F:ATP binding"/>
    <property type="evidence" value="ECO:0007669"/>
    <property type="project" value="InterPro"/>
</dbReference>
<protein>
    <submittedName>
        <fullName evidence="4">Alanyl-tRNA editing protein</fullName>
    </submittedName>
</protein>
<dbReference type="InterPro" id="IPR012947">
    <property type="entry name" value="tRNA_SAD"/>
</dbReference>
<dbReference type="InterPro" id="IPR051335">
    <property type="entry name" value="Alanyl-tRNA_Editing_Enzymes"/>
</dbReference>
<dbReference type="PANTHER" id="PTHR43462">
    <property type="entry name" value="ALANYL-TRNA EDITING PROTEIN"/>
    <property type="match status" value="1"/>
</dbReference>
<accession>A0A949TZP3</accession>
<dbReference type="Proteomes" id="UP000694308">
    <property type="component" value="Unassembled WGS sequence"/>
</dbReference>
<name>A0A949TZP3_9CLOT</name>
<dbReference type="GO" id="GO:0002161">
    <property type="term" value="F:aminoacyl-tRNA deacylase activity"/>
    <property type="evidence" value="ECO:0007669"/>
    <property type="project" value="UniProtKB-ARBA"/>
</dbReference>
<dbReference type="PANTHER" id="PTHR43462:SF1">
    <property type="entry name" value="ALANYL-TRNA EDITING PROTEIN AARSD1"/>
    <property type="match status" value="1"/>
</dbReference>
<dbReference type="AlphaFoldDB" id="A0A949TZP3"/>
<reference evidence="4" key="1">
    <citation type="submission" date="2020-12" db="EMBL/GenBank/DDBJ databases">
        <title>Clostridium thailandense sp. nov., a novel acetogenic bacterium isolated from peat land soil in Thailand.</title>
        <authorList>
            <person name="Chaikitkaew S."/>
            <person name="Birkeland N.K."/>
        </authorList>
    </citation>
    <scope>NUCLEOTIDE SEQUENCE</scope>
    <source>
        <strain evidence="4">PL3</strain>
    </source>
</reference>
<keyword evidence="2" id="KW-0862">Zinc</keyword>
<dbReference type="SMART" id="SM00863">
    <property type="entry name" value="tRNA_SAD"/>
    <property type="match status" value="1"/>
</dbReference>
<dbReference type="GO" id="GO:0043039">
    <property type="term" value="P:tRNA aminoacylation"/>
    <property type="evidence" value="ECO:0007669"/>
    <property type="project" value="InterPro"/>
</dbReference>
<proteinExistence type="predicted"/>
<comment type="caution">
    <text evidence="4">The sequence shown here is derived from an EMBL/GenBank/DDBJ whole genome shotgun (WGS) entry which is preliminary data.</text>
</comment>
<evidence type="ECO:0000256" key="2">
    <source>
        <dbReference type="ARBA" id="ARBA00022833"/>
    </source>
</evidence>
<evidence type="ECO:0000313" key="4">
    <source>
        <dbReference type="EMBL" id="MBV7274756.1"/>
    </source>
</evidence>